<dbReference type="AlphaFoldDB" id="A0A6V3A0Z0"/>
<dbReference type="PANTHER" id="PTHR23504">
    <property type="entry name" value="MAJOR FACILITATOR SUPERFAMILY DOMAIN-CONTAINING PROTEIN 10"/>
    <property type="match status" value="1"/>
</dbReference>
<dbReference type="GO" id="GO:0016020">
    <property type="term" value="C:membrane"/>
    <property type="evidence" value="ECO:0007669"/>
    <property type="project" value="UniProtKB-SubCell"/>
</dbReference>
<dbReference type="InterPro" id="IPR011701">
    <property type="entry name" value="MFS"/>
</dbReference>
<dbReference type="Pfam" id="PF07690">
    <property type="entry name" value="MFS_1"/>
    <property type="match status" value="1"/>
</dbReference>
<feature type="domain" description="Major facilitator superfamily (MFS) profile" evidence="7">
    <location>
        <begin position="20"/>
        <end position="422"/>
    </location>
</feature>
<keyword evidence="3 6" id="KW-0812">Transmembrane</keyword>
<reference evidence="8" key="1">
    <citation type="submission" date="2021-01" db="EMBL/GenBank/DDBJ databases">
        <authorList>
            <person name="Corre E."/>
            <person name="Pelletier E."/>
            <person name="Niang G."/>
            <person name="Scheremetjew M."/>
            <person name="Finn R."/>
            <person name="Kale V."/>
            <person name="Holt S."/>
            <person name="Cochrane G."/>
            <person name="Meng A."/>
            <person name="Brown T."/>
            <person name="Cohen L."/>
        </authorList>
    </citation>
    <scope>NUCLEOTIDE SEQUENCE</scope>
    <source>
        <strain evidence="8">CCMP3107</strain>
    </source>
</reference>
<dbReference type="EMBL" id="HBIU01025252">
    <property type="protein sequence ID" value="CAE0632966.1"/>
    <property type="molecule type" value="Transcribed_RNA"/>
</dbReference>
<dbReference type="InterPro" id="IPR036259">
    <property type="entry name" value="MFS_trans_sf"/>
</dbReference>
<feature type="transmembrane region" description="Helical" evidence="6">
    <location>
        <begin position="88"/>
        <end position="105"/>
    </location>
</feature>
<name>A0A6V3A0Z0_HETAK</name>
<evidence type="ECO:0000256" key="3">
    <source>
        <dbReference type="ARBA" id="ARBA00022692"/>
    </source>
</evidence>
<gene>
    <name evidence="8" type="ORF">HAKA00212_LOCUS11678</name>
</gene>
<dbReference type="GO" id="GO:0022857">
    <property type="term" value="F:transmembrane transporter activity"/>
    <property type="evidence" value="ECO:0007669"/>
    <property type="project" value="InterPro"/>
</dbReference>
<feature type="transmembrane region" description="Helical" evidence="6">
    <location>
        <begin position="53"/>
        <end position="76"/>
    </location>
</feature>
<evidence type="ECO:0000256" key="2">
    <source>
        <dbReference type="ARBA" id="ARBA00022448"/>
    </source>
</evidence>
<feature type="transmembrane region" description="Helical" evidence="6">
    <location>
        <begin position="307"/>
        <end position="326"/>
    </location>
</feature>
<dbReference type="PROSITE" id="PS50850">
    <property type="entry name" value="MFS"/>
    <property type="match status" value="1"/>
</dbReference>
<accession>A0A6V3A0Z0</accession>
<feature type="transmembrane region" description="Helical" evidence="6">
    <location>
        <begin position="240"/>
        <end position="266"/>
    </location>
</feature>
<evidence type="ECO:0000256" key="1">
    <source>
        <dbReference type="ARBA" id="ARBA00004141"/>
    </source>
</evidence>
<dbReference type="SUPFAM" id="SSF103473">
    <property type="entry name" value="MFS general substrate transporter"/>
    <property type="match status" value="1"/>
</dbReference>
<evidence type="ECO:0000256" key="5">
    <source>
        <dbReference type="ARBA" id="ARBA00023136"/>
    </source>
</evidence>
<feature type="transmembrane region" description="Helical" evidence="6">
    <location>
        <begin position="272"/>
        <end position="295"/>
    </location>
</feature>
<dbReference type="PRINTS" id="PR01035">
    <property type="entry name" value="TCRTETA"/>
</dbReference>
<evidence type="ECO:0000259" key="7">
    <source>
        <dbReference type="PROSITE" id="PS50850"/>
    </source>
</evidence>
<dbReference type="Gene3D" id="1.20.1250.20">
    <property type="entry name" value="MFS general substrate transporter like domains"/>
    <property type="match status" value="1"/>
</dbReference>
<sequence length="458" mass="49723">MHGWFKMAFEKIFPEEEGSKYLHVLPVLFYEFLALSLIKSLVPEMMNAYFGDWTYHIIGMSEAVKGILAFTSCSVFGKLSDRIGRKKCLFITVAGTCAPACLLAFTRDLRAFVAAQALSGVFACTFPLTFAYISDLVPKERRAPAYGLALATFGLSLSVGPAAGGFLARVFGAQAVFATTFLLVLVDLAYIAVLLPESNPGQIQPLFRVNSRKRFDLNKEQLPTDFNPLETLKVFKGDYFLSRVAVVTFLYYIGVWALVSTLMIYVTRQFHFTPLMIGYLMSSFGVCTMFSEGILVRYMVPMFGERLTLQLGLLGFSMKCVIIGLASQAWMIYSVMLVSVFSNLVYPSLSSLVSRGVGAGRQGEALGALNGVKALTEGFGPLLFGHLLAAFEGTVVPGAPYLVAAAFAAGALVTSFALPEDPDAAAGAWAARHTEDAADALELVNLLSGEELNEEETL</sequence>
<feature type="transmembrane region" description="Helical" evidence="6">
    <location>
        <begin position="21"/>
        <end position="41"/>
    </location>
</feature>
<dbReference type="InterPro" id="IPR001958">
    <property type="entry name" value="Tet-R_TetA/multi-R_MdtG-like"/>
</dbReference>
<feature type="transmembrane region" description="Helical" evidence="6">
    <location>
        <begin position="174"/>
        <end position="195"/>
    </location>
</feature>
<feature type="transmembrane region" description="Helical" evidence="6">
    <location>
        <begin position="145"/>
        <end position="168"/>
    </location>
</feature>
<evidence type="ECO:0000256" key="4">
    <source>
        <dbReference type="ARBA" id="ARBA00022989"/>
    </source>
</evidence>
<keyword evidence="2" id="KW-0813">Transport</keyword>
<proteinExistence type="predicted"/>
<protein>
    <recommendedName>
        <fullName evidence="7">Major facilitator superfamily (MFS) profile domain-containing protein</fullName>
    </recommendedName>
</protein>
<dbReference type="InterPro" id="IPR020846">
    <property type="entry name" value="MFS_dom"/>
</dbReference>
<comment type="subcellular location">
    <subcellularLocation>
        <location evidence="1">Membrane</location>
        <topology evidence="1">Multi-pass membrane protein</topology>
    </subcellularLocation>
</comment>
<keyword evidence="4 6" id="KW-1133">Transmembrane helix</keyword>
<dbReference type="PANTHER" id="PTHR23504:SF1">
    <property type="entry name" value="GH21943P-RELATED"/>
    <property type="match status" value="1"/>
</dbReference>
<feature type="transmembrane region" description="Helical" evidence="6">
    <location>
        <begin position="111"/>
        <end position="133"/>
    </location>
</feature>
<organism evidence="8">
    <name type="scientific">Heterosigma akashiwo</name>
    <name type="common">Chromophytic alga</name>
    <name type="synonym">Heterosigma carterae</name>
    <dbReference type="NCBI Taxonomy" id="2829"/>
    <lineage>
        <taxon>Eukaryota</taxon>
        <taxon>Sar</taxon>
        <taxon>Stramenopiles</taxon>
        <taxon>Ochrophyta</taxon>
        <taxon>Raphidophyceae</taxon>
        <taxon>Chattonellales</taxon>
        <taxon>Chattonellaceae</taxon>
        <taxon>Heterosigma</taxon>
    </lineage>
</organism>
<evidence type="ECO:0000256" key="6">
    <source>
        <dbReference type="SAM" id="Phobius"/>
    </source>
</evidence>
<keyword evidence="5 6" id="KW-0472">Membrane</keyword>
<evidence type="ECO:0000313" key="8">
    <source>
        <dbReference type="EMBL" id="CAE0632966.1"/>
    </source>
</evidence>